<name>A0A7C5Z6H1_9FIRM</name>
<comment type="caution">
    <text evidence="2">The sequence shown here is derived from an EMBL/GenBank/DDBJ whole genome shotgun (WGS) entry which is preliminary data.</text>
</comment>
<organism evidence="2">
    <name type="scientific">Caldicellulosiruptor owensensis</name>
    <dbReference type="NCBI Taxonomy" id="55205"/>
    <lineage>
        <taxon>Bacteria</taxon>
        <taxon>Bacillati</taxon>
        <taxon>Bacillota</taxon>
        <taxon>Bacillota incertae sedis</taxon>
        <taxon>Caldicellulosiruptorales</taxon>
        <taxon>Caldicellulosiruptoraceae</taxon>
        <taxon>Caldicellulosiruptor</taxon>
    </lineage>
</organism>
<dbReference type="InterPro" id="IPR056670">
    <property type="entry name" value="DUF7768"/>
</dbReference>
<protein>
    <submittedName>
        <fullName evidence="2">DUF4406 domain-containing protein</fullName>
    </submittedName>
</protein>
<gene>
    <name evidence="2" type="ORF">ENL71_05675</name>
</gene>
<accession>A0A7C5Z6H1</accession>
<evidence type="ECO:0000259" key="1">
    <source>
        <dbReference type="Pfam" id="PF24963"/>
    </source>
</evidence>
<reference evidence="2" key="1">
    <citation type="journal article" date="2020" name="mSystems">
        <title>Genome- and Community-Level Interaction Insights into Carbon Utilization and Element Cycling Functions of Hydrothermarchaeota in Hydrothermal Sediment.</title>
        <authorList>
            <person name="Zhou Z."/>
            <person name="Liu Y."/>
            <person name="Xu W."/>
            <person name="Pan J."/>
            <person name="Luo Z.H."/>
            <person name="Li M."/>
        </authorList>
    </citation>
    <scope>NUCLEOTIDE SEQUENCE [LARGE SCALE GENOMIC DNA]</scope>
    <source>
        <strain evidence="2">SpSt-102</strain>
    </source>
</reference>
<feature type="domain" description="DUF7768" evidence="1">
    <location>
        <begin position="7"/>
        <end position="101"/>
    </location>
</feature>
<dbReference type="AlphaFoldDB" id="A0A7C5Z6H1"/>
<sequence length="123" mass="14623">MQKLRLKVYICSPYRDNPERNRQKALKYCRKAFEEGYLPIAPHVYFPQFLDETTEREQGLEMALQLLLECQEIWVFGPEITEGMKREIEFAKKFNIPIKCFCFKKVEQVKEILKGSVVQDAQE</sequence>
<evidence type="ECO:0000313" key="2">
    <source>
        <dbReference type="EMBL" id="HHS01994.1"/>
    </source>
</evidence>
<proteinExistence type="predicted"/>
<dbReference type="SUPFAM" id="SSF52309">
    <property type="entry name" value="N-(deoxy)ribosyltransferase-like"/>
    <property type="match status" value="1"/>
</dbReference>
<dbReference type="Gene3D" id="3.40.50.10400">
    <property type="entry name" value="Hypothetical protein PA1492"/>
    <property type="match status" value="1"/>
</dbReference>
<dbReference type="EMBL" id="DRUZ01000071">
    <property type="protein sequence ID" value="HHS01994.1"/>
    <property type="molecule type" value="Genomic_DNA"/>
</dbReference>
<dbReference type="Pfam" id="PF24963">
    <property type="entry name" value="DUF7768"/>
    <property type="match status" value="1"/>
</dbReference>